<reference evidence="1" key="1">
    <citation type="submission" date="2013-07" db="EMBL/GenBank/DDBJ databases">
        <title>The genome of Eucalyptus grandis.</title>
        <authorList>
            <person name="Schmutz J."/>
            <person name="Hayes R."/>
            <person name="Myburg A."/>
            <person name="Tuskan G."/>
            <person name="Grattapaglia D."/>
            <person name="Rokhsar D.S."/>
        </authorList>
    </citation>
    <scope>NUCLEOTIDE SEQUENCE</scope>
    <source>
        <tissue evidence="1">Leaf extractions</tissue>
    </source>
</reference>
<dbReference type="AlphaFoldDB" id="A0A059D435"/>
<name>A0A059D435_EUCGR</name>
<evidence type="ECO:0000313" key="1">
    <source>
        <dbReference type="EMBL" id="KCW85488.1"/>
    </source>
</evidence>
<organism evidence="1">
    <name type="scientific">Eucalyptus grandis</name>
    <name type="common">Flooded gum</name>
    <dbReference type="NCBI Taxonomy" id="71139"/>
    <lineage>
        <taxon>Eukaryota</taxon>
        <taxon>Viridiplantae</taxon>
        <taxon>Streptophyta</taxon>
        <taxon>Embryophyta</taxon>
        <taxon>Tracheophyta</taxon>
        <taxon>Spermatophyta</taxon>
        <taxon>Magnoliopsida</taxon>
        <taxon>eudicotyledons</taxon>
        <taxon>Gunneridae</taxon>
        <taxon>Pentapetalae</taxon>
        <taxon>rosids</taxon>
        <taxon>malvids</taxon>
        <taxon>Myrtales</taxon>
        <taxon>Myrtaceae</taxon>
        <taxon>Myrtoideae</taxon>
        <taxon>Eucalypteae</taxon>
        <taxon>Eucalyptus</taxon>
    </lineage>
</organism>
<protein>
    <submittedName>
        <fullName evidence="1">Uncharacterized protein</fullName>
    </submittedName>
</protein>
<sequence length="82" mass="9504">MKIGTANLPASCPMITNFKNSYFCVGQKTQQSIFTYTHEENLLPFHIQPKNFQFANNNNEKHSTINQVRYKSRSIHCKCSFS</sequence>
<dbReference type="InParanoid" id="A0A059D435"/>
<gene>
    <name evidence="1" type="ORF">EUGRSUZ_B02290</name>
</gene>
<proteinExistence type="predicted"/>
<dbReference type="Gramene" id="KCW85488">
    <property type="protein sequence ID" value="KCW85488"/>
    <property type="gene ID" value="EUGRSUZ_B02290"/>
</dbReference>
<accession>A0A059D435</accession>
<dbReference type="EMBL" id="KK198754">
    <property type="protein sequence ID" value="KCW85488.1"/>
    <property type="molecule type" value="Genomic_DNA"/>
</dbReference>